<sequence length="446" mass="50245">MRKGSNEEPNCSWHAQHFMDEITSSLSAQIVDFYDSELFQENVQQNNSEVASNSNCCYEDHSSYPTNHSLTPEMDNYKYSSSLENVETKPTNTITSSTTITSKLINPNDNNNNMDPSNENNLSLIFDSRGEIENDICGSIDFNPCSNNYSIPPPTQQFLNQQEQFDLSSLNNHIQHATTNMVMATTSSLNHQFDNNIHDPPLVPLMAPQLPPLYEDECLSSVPSYMRNLNSSLPSCSLIDPTIGSYMSNALSIENSGILFGNGLAPPHHESDYYHHQGDGAGIFCPENMHRVFNYTNDLQAFSNENQHLMKGSSAGPLTPEISNLDDSTFKVGKLSAEERKEKIHRYLRKRNQRNFSKKIKYACRKTLADSRPRVRGRFAKNDELMEATRAALMHHDEDTDEECRQMGVVKEEEEDMVDTSGILAHLNGVNSFNCNNSINPIHSLI</sequence>
<dbReference type="PANTHER" id="PTHR31319:SF110">
    <property type="entry name" value="CCT MOTIF FAMILY PROTEIN"/>
    <property type="match status" value="1"/>
</dbReference>
<dbReference type="Pfam" id="PF06203">
    <property type="entry name" value="CCT"/>
    <property type="match status" value="1"/>
</dbReference>
<dbReference type="PANTHER" id="PTHR31319">
    <property type="entry name" value="ZINC FINGER PROTEIN CONSTANS-LIKE 4"/>
    <property type="match status" value="1"/>
</dbReference>
<evidence type="ECO:0000313" key="5">
    <source>
        <dbReference type="EMBL" id="GAA0154264.1"/>
    </source>
</evidence>
<protein>
    <recommendedName>
        <fullName evidence="4">CCT domain-containing protein</fullName>
    </recommendedName>
</protein>
<dbReference type="InterPro" id="IPR045281">
    <property type="entry name" value="CONSTANS-like"/>
</dbReference>
<dbReference type="InterPro" id="IPR010402">
    <property type="entry name" value="CCT_domain"/>
</dbReference>
<comment type="subcellular location">
    <subcellularLocation>
        <location evidence="1 3">Nucleus</location>
    </subcellularLocation>
</comment>
<proteinExistence type="predicted"/>
<reference evidence="5 6" key="1">
    <citation type="submission" date="2024-01" db="EMBL/GenBank/DDBJ databases">
        <title>The complete chloroplast genome sequence of Lithospermum erythrorhizon: insights into the phylogenetic relationship among Boraginaceae species and the maternal lineages of purple gromwells.</title>
        <authorList>
            <person name="Okada T."/>
            <person name="Watanabe K."/>
        </authorList>
    </citation>
    <scope>NUCLEOTIDE SEQUENCE [LARGE SCALE GENOMIC DNA]</scope>
</reference>
<evidence type="ECO:0000259" key="4">
    <source>
        <dbReference type="PROSITE" id="PS51017"/>
    </source>
</evidence>
<dbReference type="PROSITE" id="PS51017">
    <property type="entry name" value="CCT"/>
    <property type="match status" value="1"/>
</dbReference>
<dbReference type="EMBL" id="BAABME010018564">
    <property type="protein sequence ID" value="GAA0154264.1"/>
    <property type="molecule type" value="Genomic_DNA"/>
</dbReference>
<dbReference type="AlphaFoldDB" id="A0AAV3PR64"/>
<dbReference type="GO" id="GO:0003700">
    <property type="term" value="F:DNA-binding transcription factor activity"/>
    <property type="evidence" value="ECO:0007669"/>
    <property type="project" value="TreeGrafter"/>
</dbReference>
<comment type="caution">
    <text evidence="5">The sequence shown here is derived from an EMBL/GenBank/DDBJ whole genome shotgun (WGS) entry which is preliminary data.</text>
</comment>
<dbReference type="GO" id="GO:0009909">
    <property type="term" value="P:regulation of flower development"/>
    <property type="evidence" value="ECO:0007669"/>
    <property type="project" value="InterPro"/>
</dbReference>
<gene>
    <name evidence="5" type="ORF">LIER_37841</name>
</gene>
<feature type="domain" description="CCT" evidence="4">
    <location>
        <begin position="340"/>
        <end position="382"/>
    </location>
</feature>
<accession>A0AAV3PR64</accession>
<name>A0AAV3PR64_LITER</name>
<organism evidence="5 6">
    <name type="scientific">Lithospermum erythrorhizon</name>
    <name type="common">Purple gromwell</name>
    <name type="synonym">Lithospermum officinale var. erythrorhizon</name>
    <dbReference type="NCBI Taxonomy" id="34254"/>
    <lineage>
        <taxon>Eukaryota</taxon>
        <taxon>Viridiplantae</taxon>
        <taxon>Streptophyta</taxon>
        <taxon>Embryophyta</taxon>
        <taxon>Tracheophyta</taxon>
        <taxon>Spermatophyta</taxon>
        <taxon>Magnoliopsida</taxon>
        <taxon>eudicotyledons</taxon>
        <taxon>Gunneridae</taxon>
        <taxon>Pentapetalae</taxon>
        <taxon>asterids</taxon>
        <taxon>lamiids</taxon>
        <taxon>Boraginales</taxon>
        <taxon>Boraginaceae</taxon>
        <taxon>Boraginoideae</taxon>
        <taxon>Lithospermeae</taxon>
        <taxon>Lithospermum</taxon>
    </lineage>
</organism>
<evidence type="ECO:0000313" key="6">
    <source>
        <dbReference type="Proteomes" id="UP001454036"/>
    </source>
</evidence>
<dbReference type="GO" id="GO:0005634">
    <property type="term" value="C:nucleus"/>
    <property type="evidence" value="ECO:0007669"/>
    <property type="project" value="UniProtKB-SubCell"/>
</dbReference>
<keyword evidence="6" id="KW-1185">Reference proteome</keyword>
<dbReference type="Proteomes" id="UP001454036">
    <property type="component" value="Unassembled WGS sequence"/>
</dbReference>
<keyword evidence="2 3" id="KW-0539">Nucleus</keyword>
<evidence type="ECO:0000256" key="2">
    <source>
        <dbReference type="ARBA" id="ARBA00023242"/>
    </source>
</evidence>
<evidence type="ECO:0000256" key="3">
    <source>
        <dbReference type="PROSITE-ProRule" id="PRU00357"/>
    </source>
</evidence>
<evidence type="ECO:0000256" key="1">
    <source>
        <dbReference type="ARBA" id="ARBA00004123"/>
    </source>
</evidence>